<dbReference type="EMBL" id="AYUF01000495">
    <property type="protein sequence ID" value="ETK00735.1"/>
    <property type="molecule type" value="Genomic_DNA"/>
</dbReference>
<dbReference type="Proteomes" id="UP000018837">
    <property type="component" value="Unassembled WGS sequence"/>
</dbReference>
<comment type="caution">
    <text evidence="2">The sequence shown here is derived from an EMBL/GenBank/DDBJ whole genome shotgun (WGS) entry which is preliminary data.</text>
</comment>
<dbReference type="Gene3D" id="3.30.530.20">
    <property type="match status" value="1"/>
</dbReference>
<dbReference type="InterPro" id="IPR045736">
    <property type="entry name" value="START_2"/>
</dbReference>
<organism evidence="2 3">
    <name type="scientific">Tannerella sp. oral taxon BU063 isolate Cell 2</name>
    <dbReference type="NCBI Taxonomy" id="1411148"/>
    <lineage>
        <taxon>Bacteria</taxon>
        <taxon>Pseudomonadati</taxon>
        <taxon>Bacteroidota</taxon>
        <taxon>Bacteroidia</taxon>
        <taxon>Bacteroidales</taxon>
        <taxon>Tannerellaceae</taxon>
        <taxon>Tannerella</taxon>
    </lineage>
</organism>
<evidence type="ECO:0000313" key="2">
    <source>
        <dbReference type="EMBL" id="ETK00735.1"/>
    </source>
</evidence>
<feature type="domain" description="START-like" evidence="1">
    <location>
        <begin position="2"/>
        <end position="126"/>
    </location>
</feature>
<dbReference type="SUPFAM" id="SSF55961">
    <property type="entry name" value="Bet v1-like"/>
    <property type="match status" value="1"/>
</dbReference>
<dbReference type="PATRIC" id="fig|1411148.3.peg.2156"/>
<dbReference type="InterPro" id="IPR023393">
    <property type="entry name" value="START-like_dom_sf"/>
</dbReference>
<protein>
    <recommendedName>
        <fullName evidence="1">START-like domain-containing protein</fullName>
    </recommendedName>
</protein>
<proteinExistence type="predicted"/>
<name>W2C0N7_9BACT</name>
<accession>W2C0N7</accession>
<evidence type="ECO:0000313" key="3">
    <source>
        <dbReference type="Proteomes" id="UP000018837"/>
    </source>
</evidence>
<dbReference type="AlphaFoldDB" id="W2C0N7"/>
<dbReference type="Pfam" id="PF19569">
    <property type="entry name" value="START_2"/>
    <property type="match status" value="1"/>
</dbReference>
<sequence>MQKEKFHIEYIFDKVSNHSLWNHLTTPRGLSSWFADDVNIHSQTYTFTWRKVQEQAVVIKLEPEVCIRFHWVDDEEASSYFEFIIHHIELTGATALEITDFATPDEKADAIELWDTQVAELRRTLGI</sequence>
<reference evidence="2 3" key="1">
    <citation type="submission" date="2013-11" db="EMBL/GenBank/DDBJ databases">
        <title>Single cell genomics of uncultured Tannerella BU063 (oral taxon 286).</title>
        <authorList>
            <person name="Beall C.J."/>
            <person name="Campbell A.G."/>
            <person name="Griffen A.L."/>
            <person name="Podar M."/>
            <person name="Leys E.J."/>
        </authorList>
    </citation>
    <scope>NUCLEOTIDE SEQUENCE [LARGE SCALE GENOMIC DNA]</scope>
    <source>
        <strain evidence="2">Cell 2</strain>
    </source>
</reference>
<gene>
    <name evidence="2" type="ORF">N425_12930</name>
</gene>
<evidence type="ECO:0000259" key="1">
    <source>
        <dbReference type="Pfam" id="PF19569"/>
    </source>
</evidence>